<reference evidence="1" key="1">
    <citation type="submission" date="2020-05" db="EMBL/GenBank/DDBJ databases">
        <title>Sulfur intermediates as new biogeochemical hubs in an aquatic model microbial ecosystem.</title>
        <authorList>
            <person name="Vigneron A."/>
        </authorList>
    </citation>
    <scope>NUCLEOTIDE SEQUENCE</scope>
    <source>
        <strain evidence="1">Bin.250</strain>
    </source>
</reference>
<sequence length="171" mass="19180">MLLTPLLNACTVSSSQWTALQGAFKTAEDELAPYRWQVTRGDYQGQVIAVALTEGKTLFANRAEDVIAFDGWMITEVKGLGLTSEQWMIEGAVGERQFADGKWPMSKHHCEAWQVPQVLPLSTYRQDCVGDDNVSYTNRIDLDKAGQIMRIEQNIGLQEGFPNNTLVLEKR</sequence>
<proteinExistence type="predicted"/>
<dbReference type="EMBL" id="JABMOJ010000223">
    <property type="protein sequence ID" value="NQV64907.1"/>
    <property type="molecule type" value="Genomic_DNA"/>
</dbReference>
<evidence type="ECO:0000313" key="1">
    <source>
        <dbReference type="EMBL" id="NQV64907.1"/>
    </source>
</evidence>
<dbReference type="Proteomes" id="UP000754644">
    <property type="component" value="Unassembled WGS sequence"/>
</dbReference>
<gene>
    <name evidence="1" type="ORF">HQ497_06035</name>
</gene>
<dbReference type="AlphaFoldDB" id="A0A973A8Z7"/>
<protein>
    <submittedName>
        <fullName evidence="1">Uncharacterized protein</fullName>
    </submittedName>
</protein>
<name>A0A973A8Z7_9GAMM</name>
<comment type="caution">
    <text evidence="1">The sequence shown here is derived from an EMBL/GenBank/DDBJ whole genome shotgun (WGS) entry which is preliminary data.</text>
</comment>
<organism evidence="1 2">
    <name type="scientific">SAR86 cluster bacterium</name>
    <dbReference type="NCBI Taxonomy" id="2030880"/>
    <lineage>
        <taxon>Bacteria</taxon>
        <taxon>Pseudomonadati</taxon>
        <taxon>Pseudomonadota</taxon>
        <taxon>Gammaproteobacteria</taxon>
        <taxon>SAR86 cluster</taxon>
    </lineage>
</organism>
<accession>A0A973A8Z7</accession>
<evidence type="ECO:0000313" key="2">
    <source>
        <dbReference type="Proteomes" id="UP000754644"/>
    </source>
</evidence>